<evidence type="ECO:0000256" key="2">
    <source>
        <dbReference type="ARBA" id="ARBA00022801"/>
    </source>
</evidence>
<dbReference type="CDD" id="cd17910">
    <property type="entry name" value="CheC_ClassII"/>
    <property type="match status" value="1"/>
</dbReference>
<dbReference type="RefSeq" id="WP_135481266.1">
    <property type="nucleotide sequence ID" value="NZ_SRMF01000001.1"/>
</dbReference>
<evidence type="ECO:0000313" key="4">
    <source>
        <dbReference type="Proteomes" id="UP000297475"/>
    </source>
</evidence>
<sequence>MSSDHAQESGLPQELTEEQRDCYQEIANIAMGQAAALLSRLLGVFIKLPIPRVNLFELADLNMALQSLDHDEAASAVCQGFAGDGITGEALIIFNDSNFEDIAQLMNYSGEQSEAMHVELLMDVANILIGAFLKGLANQMDLTFSHGHPMVLGQHKLVRDLLQPSRQPWQQTLAIEITYSLEDHPVNCDLLLLFTEDSIRIMNQKVAYLLDD</sequence>
<organism evidence="3 4">
    <name type="scientific">Natronospirillum operosum</name>
    <dbReference type="NCBI Taxonomy" id="2759953"/>
    <lineage>
        <taxon>Bacteria</taxon>
        <taxon>Pseudomonadati</taxon>
        <taxon>Pseudomonadota</taxon>
        <taxon>Gammaproteobacteria</taxon>
        <taxon>Oceanospirillales</taxon>
        <taxon>Natronospirillaceae</taxon>
        <taxon>Natronospirillum</taxon>
    </lineage>
</organism>
<dbReference type="InterPro" id="IPR028976">
    <property type="entry name" value="CheC-like_sf"/>
</dbReference>
<reference evidence="3 4" key="1">
    <citation type="submission" date="2019-04" db="EMBL/GenBank/DDBJ databases">
        <title>Natronospirillum operosus gen. nov., sp. nov., a haloalkaliphilic satellite isolated from decaying biomass of laboratory culture of cyanobacterium Geitlerinema sp. and proposal of Natronospirillaceae fam. nov. and Saccharospirillaceae fam. nov.</title>
        <authorList>
            <person name="Kevbrin V."/>
            <person name="Boltyanskaya Y."/>
            <person name="Koziaeva V."/>
            <person name="Grouzdev D.S."/>
            <person name="Park M."/>
            <person name="Cho J."/>
        </authorList>
    </citation>
    <scope>NUCLEOTIDE SEQUENCE [LARGE SCALE GENOMIC DNA]</scope>
    <source>
        <strain evidence="3 4">G-116</strain>
    </source>
</reference>
<dbReference type="AlphaFoldDB" id="A0A4Z0WFZ3"/>
<gene>
    <name evidence="3" type="ORF">E4656_03680</name>
</gene>
<evidence type="ECO:0008006" key="5">
    <source>
        <dbReference type="Google" id="ProtNLM"/>
    </source>
</evidence>
<dbReference type="Proteomes" id="UP000297475">
    <property type="component" value="Unassembled WGS sequence"/>
</dbReference>
<evidence type="ECO:0000313" key="3">
    <source>
        <dbReference type="EMBL" id="TGG95528.1"/>
    </source>
</evidence>
<comment type="caution">
    <text evidence="3">The sequence shown here is derived from an EMBL/GenBank/DDBJ whole genome shotgun (WGS) entry which is preliminary data.</text>
</comment>
<dbReference type="PANTHER" id="PTHR43693:SF1">
    <property type="entry name" value="PROTEIN PHOSPHATASE CHEZ"/>
    <property type="match status" value="1"/>
</dbReference>
<dbReference type="GO" id="GO:0016787">
    <property type="term" value="F:hydrolase activity"/>
    <property type="evidence" value="ECO:0007669"/>
    <property type="project" value="UniProtKB-KW"/>
</dbReference>
<dbReference type="SUPFAM" id="SSF103039">
    <property type="entry name" value="CheC-like"/>
    <property type="match status" value="1"/>
</dbReference>
<protein>
    <recommendedName>
        <fullName evidence="5">Chemotaxis protein CheC</fullName>
    </recommendedName>
</protein>
<proteinExistence type="predicted"/>
<keyword evidence="4" id="KW-1185">Reference proteome</keyword>
<evidence type="ECO:0000256" key="1">
    <source>
        <dbReference type="ARBA" id="ARBA00022500"/>
    </source>
</evidence>
<dbReference type="OrthoDB" id="281471at2"/>
<accession>A0A4Z0WFZ3</accession>
<dbReference type="InterPro" id="IPR050992">
    <property type="entry name" value="CheZ_family_phosphatases"/>
</dbReference>
<keyword evidence="1" id="KW-0145">Chemotaxis</keyword>
<dbReference type="Gene3D" id="3.40.1550.10">
    <property type="entry name" value="CheC-like"/>
    <property type="match status" value="1"/>
</dbReference>
<name>A0A4Z0WFZ3_9GAMM</name>
<dbReference type="GO" id="GO:0006935">
    <property type="term" value="P:chemotaxis"/>
    <property type="evidence" value="ECO:0007669"/>
    <property type="project" value="UniProtKB-KW"/>
</dbReference>
<dbReference type="EMBL" id="SRMF01000001">
    <property type="protein sequence ID" value="TGG95528.1"/>
    <property type="molecule type" value="Genomic_DNA"/>
</dbReference>
<dbReference type="PANTHER" id="PTHR43693">
    <property type="entry name" value="PROTEIN PHOSPHATASE CHEZ"/>
    <property type="match status" value="1"/>
</dbReference>
<keyword evidence="2" id="KW-0378">Hydrolase</keyword>